<accession>A0A9D4DFH2</accession>
<dbReference type="Proteomes" id="UP000828390">
    <property type="component" value="Unassembled WGS sequence"/>
</dbReference>
<evidence type="ECO:0000313" key="1">
    <source>
        <dbReference type="EMBL" id="KAH3747112.1"/>
    </source>
</evidence>
<protein>
    <submittedName>
        <fullName evidence="1">Uncharacterized protein</fullName>
    </submittedName>
</protein>
<name>A0A9D4DFH2_DREPO</name>
<gene>
    <name evidence="1" type="ORF">DPMN_181534</name>
</gene>
<reference evidence="1" key="2">
    <citation type="submission" date="2020-11" db="EMBL/GenBank/DDBJ databases">
        <authorList>
            <person name="McCartney M.A."/>
            <person name="Auch B."/>
            <person name="Kono T."/>
            <person name="Mallez S."/>
            <person name="Becker A."/>
            <person name="Gohl D.M."/>
            <person name="Silverstein K.A.T."/>
            <person name="Koren S."/>
            <person name="Bechman K.B."/>
            <person name="Herman A."/>
            <person name="Abrahante J.E."/>
            <person name="Garbe J."/>
        </authorList>
    </citation>
    <scope>NUCLEOTIDE SEQUENCE</scope>
    <source>
        <strain evidence="1">Duluth1</strain>
        <tissue evidence="1">Whole animal</tissue>
    </source>
</reference>
<comment type="caution">
    <text evidence="1">The sequence shown here is derived from an EMBL/GenBank/DDBJ whole genome shotgun (WGS) entry which is preliminary data.</text>
</comment>
<sequence length="165" mass="18813">MKHKDEVYFYVHGINGADLKAEARSDGFIVDHTPPIMTEICDNQVGSRYQADKSTLNLKWDFLDSESGIEKYRTMIYENRHGIKQKHWPANERYNETKPSNSFNGKMERALGDLNMEDGGIYFLHITAFDGALLATAHESSGVTIDTTQPSEPTVIHSKMFTKYF</sequence>
<proteinExistence type="predicted"/>
<dbReference type="AlphaFoldDB" id="A0A9D4DFH2"/>
<organism evidence="1 2">
    <name type="scientific">Dreissena polymorpha</name>
    <name type="common">Zebra mussel</name>
    <name type="synonym">Mytilus polymorpha</name>
    <dbReference type="NCBI Taxonomy" id="45954"/>
    <lineage>
        <taxon>Eukaryota</taxon>
        <taxon>Metazoa</taxon>
        <taxon>Spiralia</taxon>
        <taxon>Lophotrochozoa</taxon>
        <taxon>Mollusca</taxon>
        <taxon>Bivalvia</taxon>
        <taxon>Autobranchia</taxon>
        <taxon>Heteroconchia</taxon>
        <taxon>Euheterodonta</taxon>
        <taxon>Imparidentia</taxon>
        <taxon>Neoheterodontei</taxon>
        <taxon>Myida</taxon>
        <taxon>Dreissenoidea</taxon>
        <taxon>Dreissenidae</taxon>
        <taxon>Dreissena</taxon>
    </lineage>
</organism>
<keyword evidence="2" id="KW-1185">Reference proteome</keyword>
<dbReference type="PANTHER" id="PTHR16897:SF2">
    <property type="entry name" value="OS03G0226600 PROTEIN"/>
    <property type="match status" value="1"/>
</dbReference>
<dbReference type="PANTHER" id="PTHR16897">
    <property type="entry name" value="OS10G0105400 PROTEIN"/>
    <property type="match status" value="1"/>
</dbReference>
<evidence type="ECO:0000313" key="2">
    <source>
        <dbReference type="Proteomes" id="UP000828390"/>
    </source>
</evidence>
<reference evidence="1" key="1">
    <citation type="journal article" date="2019" name="bioRxiv">
        <title>The Genome of the Zebra Mussel, Dreissena polymorpha: A Resource for Invasive Species Research.</title>
        <authorList>
            <person name="McCartney M.A."/>
            <person name="Auch B."/>
            <person name="Kono T."/>
            <person name="Mallez S."/>
            <person name="Zhang Y."/>
            <person name="Obille A."/>
            <person name="Becker A."/>
            <person name="Abrahante J.E."/>
            <person name="Garbe J."/>
            <person name="Badalamenti J.P."/>
            <person name="Herman A."/>
            <person name="Mangelson H."/>
            <person name="Liachko I."/>
            <person name="Sullivan S."/>
            <person name="Sone E.D."/>
            <person name="Koren S."/>
            <person name="Silverstein K.A.T."/>
            <person name="Beckman K.B."/>
            <person name="Gohl D.M."/>
        </authorList>
    </citation>
    <scope>NUCLEOTIDE SEQUENCE</scope>
    <source>
        <strain evidence="1">Duluth1</strain>
        <tissue evidence="1">Whole animal</tissue>
    </source>
</reference>
<dbReference type="EMBL" id="JAIWYP010000010">
    <property type="protein sequence ID" value="KAH3747112.1"/>
    <property type="molecule type" value="Genomic_DNA"/>
</dbReference>